<dbReference type="PROSITE" id="PS00622">
    <property type="entry name" value="HTH_LUXR_1"/>
    <property type="match status" value="1"/>
</dbReference>
<dbReference type="InterPro" id="IPR000792">
    <property type="entry name" value="Tscrpt_reg_LuxR_C"/>
</dbReference>
<dbReference type="Pfam" id="PF13191">
    <property type="entry name" value="AAA_16"/>
    <property type="match status" value="1"/>
</dbReference>
<dbReference type="Proteomes" id="UP001144280">
    <property type="component" value="Unassembled WGS sequence"/>
</dbReference>
<keyword evidence="2" id="KW-0067">ATP-binding</keyword>
<accession>A0ABQ5QPJ8</accession>
<proteinExistence type="predicted"/>
<dbReference type="Gene3D" id="3.40.50.300">
    <property type="entry name" value="P-loop containing nucleotide triphosphate hydrolases"/>
    <property type="match status" value="1"/>
</dbReference>
<organism evidence="5 6">
    <name type="scientific">Phytohabitans aurantiacus</name>
    <dbReference type="NCBI Taxonomy" id="3016789"/>
    <lineage>
        <taxon>Bacteria</taxon>
        <taxon>Bacillati</taxon>
        <taxon>Actinomycetota</taxon>
        <taxon>Actinomycetes</taxon>
        <taxon>Micromonosporales</taxon>
        <taxon>Micromonosporaceae</taxon>
    </lineage>
</organism>
<gene>
    <name evidence="5" type="ORF">Pa4123_14580</name>
</gene>
<dbReference type="InterPro" id="IPR016032">
    <property type="entry name" value="Sig_transdc_resp-reg_C-effctor"/>
</dbReference>
<evidence type="ECO:0000259" key="4">
    <source>
        <dbReference type="PROSITE" id="PS50043"/>
    </source>
</evidence>
<dbReference type="SMART" id="SM00421">
    <property type="entry name" value="HTH_LUXR"/>
    <property type="match status" value="1"/>
</dbReference>
<dbReference type="PRINTS" id="PR00038">
    <property type="entry name" value="HTHLUXR"/>
</dbReference>
<dbReference type="Gene3D" id="1.10.10.10">
    <property type="entry name" value="Winged helix-like DNA-binding domain superfamily/Winged helix DNA-binding domain"/>
    <property type="match status" value="1"/>
</dbReference>
<dbReference type="EMBL" id="BSDI01000006">
    <property type="protein sequence ID" value="GLH96185.1"/>
    <property type="molecule type" value="Genomic_DNA"/>
</dbReference>
<feature type="region of interest" description="Disordered" evidence="3">
    <location>
        <begin position="788"/>
        <end position="807"/>
    </location>
</feature>
<evidence type="ECO:0000256" key="3">
    <source>
        <dbReference type="SAM" id="MobiDB-lite"/>
    </source>
</evidence>
<dbReference type="Pfam" id="PF00196">
    <property type="entry name" value="GerE"/>
    <property type="match status" value="1"/>
</dbReference>
<dbReference type="PANTHER" id="PTHR16305">
    <property type="entry name" value="TESTICULAR SOLUBLE ADENYLYL CYCLASE"/>
    <property type="match status" value="1"/>
</dbReference>
<evidence type="ECO:0000256" key="2">
    <source>
        <dbReference type="ARBA" id="ARBA00022840"/>
    </source>
</evidence>
<sequence length="958" mass="101944">MSPGVPSPVFVGRQAEIQRVSELARQAASGRGAVALVEGEPGIGKTTLLDAFAMTCGRLGMRVLRGAAEDLEQRLPFATIGTCLGLRAGPHSNADGDGARVARLLRGEDALGQSVSAANHEFAATEAILELMDRWSTAGPVALIVDDVQWADPPSVLVLHRLAQGIRQQPLLLVVAARTAAESEAVAGLVRGLTARGADVLRLEPLPETAVATLVERLLEMPAGPALSGLVARAGGNPMYVTELVDALYRESVIAVEDGVAEVSGQTEAPLPGSLVEAIARRLDFLPRQGRDILEMAAVLGPAIDAGELSAVLGSPLVTVSETLVRAIEAGLLVDTGEQLVFRHDLIREALAEHLPETVRTALRLRAGQVLAAAGAPVERVAEHLLAGTVLDPQTVGWLVQQADALIVRAPRLAVPLLRRALAALDGADPAAPALRLHLVRALLWDGDPAAAEQAARTALLTDGGAALRWLLMQACFRQGRLDEAVVVSEDALRLPELSAGEAGRFQGFAAFCLFYLERFDAGELAARLAVEEGEAEQDAQAVGLGYLGLSALRFAEGDMVKAHALADRALLAFHGGIRPDLQADPYAMRGYCLLELDRFDEADEALATAVRHNQATGGVYLALAYALRARMRLLDGRWDDALAEIEAGLDGPDPLGQAPGLRAMAALVAIRRGTYQAEREELPEPDDGVGGRKYGYLTRWAQALLEESRSDPRYALDLLYPVWERAWGLDQRRVIYRICADLARLAAVVGDHKRALDLATTTEALAAKQPTRGLTATALLCRALAEPAQEPAPSPRGVAEGQRPTGAAPDMLLSAARAFEGWPLYAALASEEAAVALAQAGREAEARDALGTALGGFAALEATWDAARAEARLRQLGVRRGRMGRRNRPKHGWEALTDTETRVARMVAEGRSNPDIAARMFLSRRTVQTHVSSILAKLDLSSRVEVAISVSKRVSDA</sequence>
<dbReference type="InterPro" id="IPR027417">
    <property type="entry name" value="P-loop_NTPase"/>
</dbReference>
<evidence type="ECO:0000313" key="6">
    <source>
        <dbReference type="Proteomes" id="UP001144280"/>
    </source>
</evidence>
<dbReference type="SUPFAM" id="SSF46894">
    <property type="entry name" value="C-terminal effector domain of the bipartite response regulators"/>
    <property type="match status" value="1"/>
</dbReference>
<evidence type="ECO:0000313" key="5">
    <source>
        <dbReference type="EMBL" id="GLH96185.1"/>
    </source>
</evidence>
<name>A0ABQ5QPJ8_9ACTN</name>
<protein>
    <submittedName>
        <fullName evidence="5">SARP family transcriptional regulator</fullName>
    </submittedName>
</protein>
<dbReference type="InterPro" id="IPR036388">
    <property type="entry name" value="WH-like_DNA-bd_sf"/>
</dbReference>
<reference evidence="5" key="1">
    <citation type="submission" date="2022-12" db="EMBL/GenBank/DDBJ databases">
        <title>New Phytohabitans aurantiacus sp. RD004123 nov., an actinomycete isolated from soil.</title>
        <authorList>
            <person name="Triningsih D.W."/>
            <person name="Harunari E."/>
            <person name="Igarashi Y."/>
        </authorList>
    </citation>
    <scope>NUCLEOTIDE SEQUENCE</scope>
    <source>
        <strain evidence="5">RD004123</strain>
    </source>
</reference>
<dbReference type="InterPro" id="IPR041664">
    <property type="entry name" value="AAA_16"/>
</dbReference>
<comment type="caution">
    <text evidence="5">The sequence shown here is derived from an EMBL/GenBank/DDBJ whole genome shotgun (WGS) entry which is preliminary data.</text>
</comment>
<dbReference type="SUPFAM" id="SSF48452">
    <property type="entry name" value="TPR-like"/>
    <property type="match status" value="2"/>
</dbReference>
<dbReference type="Gene3D" id="1.25.40.10">
    <property type="entry name" value="Tetratricopeptide repeat domain"/>
    <property type="match status" value="2"/>
</dbReference>
<feature type="domain" description="HTH luxR-type" evidence="4">
    <location>
        <begin position="890"/>
        <end position="955"/>
    </location>
</feature>
<dbReference type="InterPro" id="IPR011990">
    <property type="entry name" value="TPR-like_helical_dom_sf"/>
</dbReference>
<evidence type="ECO:0000256" key="1">
    <source>
        <dbReference type="ARBA" id="ARBA00022741"/>
    </source>
</evidence>
<keyword evidence="6" id="KW-1185">Reference proteome</keyword>
<keyword evidence="1" id="KW-0547">Nucleotide-binding</keyword>
<dbReference type="SUPFAM" id="SSF52540">
    <property type="entry name" value="P-loop containing nucleoside triphosphate hydrolases"/>
    <property type="match status" value="1"/>
</dbReference>
<dbReference type="PROSITE" id="PS50043">
    <property type="entry name" value="HTH_LUXR_2"/>
    <property type="match status" value="1"/>
</dbReference>
<dbReference type="RefSeq" id="WP_281893328.1">
    <property type="nucleotide sequence ID" value="NZ_BSDI01000006.1"/>
</dbReference>
<dbReference type="PANTHER" id="PTHR16305:SF35">
    <property type="entry name" value="TRANSCRIPTIONAL ACTIVATOR DOMAIN"/>
    <property type="match status" value="1"/>
</dbReference>
<dbReference type="CDD" id="cd06170">
    <property type="entry name" value="LuxR_C_like"/>
    <property type="match status" value="1"/>
</dbReference>